<proteinExistence type="predicted"/>
<reference evidence="1 2" key="1">
    <citation type="journal article" date="2014" name="Am. J. Bot.">
        <title>Genome assembly and annotation for red clover (Trifolium pratense; Fabaceae).</title>
        <authorList>
            <person name="Istvanek J."/>
            <person name="Jaros M."/>
            <person name="Krenek A."/>
            <person name="Repkova J."/>
        </authorList>
    </citation>
    <scope>NUCLEOTIDE SEQUENCE [LARGE SCALE GENOMIC DNA]</scope>
    <source>
        <strain evidence="2">cv. Tatra</strain>
        <tissue evidence="1">Young leaves</tissue>
    </source>
</reference>
<protein>
    <recommendedName>
        <fullName evidence="3">Reverse transcriptase domain-containing protein</fullName>
    </recommendedName>
</protein>
<comment type="caution">
    <text evidence="1">The sequence shown here is derived from an EMBL/GenBank/DDBJ whole genome shotgun (WGS) entry which is preliminary data.</text>
</comment>
<evidence type="ECO:0008006" key="3">
    <source>
        <dbReference type="Google" id="ProtNLM"/>
    </source>
</evidence>
<sequence>MISKVAMKGVDNDVAKYLNVFQFEVGISCGVDAILHSVNKVLSQRHEDGSLSMLTVDFLNAINMATKLYLGDEHIMSPTGVQHGDPLVPLIFALVLFPLIHKIIENCKLLIHAWYLNDETVIHLNPNIPLPHTSLIGEKYCLQNALSLLNRCIHRMTTYNDLSRAQGGGIIGNSVTPQQEKNVIDLEKDDDVVKVEDGSIVDDKVDLA</sequence>
<gene>
    <name evidence="1" type="ORF">L195_g021023</name>
</gene>
<organism evidence="1 2">
    <name type="scientific">Trifolium pratense</name>
    <name type="common">Red clover</name>
    <dbReference type="NCBI Taxonomy" id="57577"/>
    <lineage>
        <taxon>Eukaryota</taxon>
        <taxon>Viridiplantae</taxon>
        <taxon>Streptophyta</taxon>
        <taxon>Embryophyta</taxon>
        <taxon>Tracheophyta</taxon>
        <taxon>Spermatophyta</taxon>
        <taxon>Magnoliopsida</taxon>
        <taxon>eudicotyledons</taxon>
        <taxon>Gunneridae</taxon>
        <taxon>Pentapetalae</taxon>
        <taxon>rosids</taxon>
        <taxon>fabids</taxon>
        <taxon>Fabales</taxon>
        <taxon>Fabaceae</taxon>
        <taxon>Papilionoideae</taxon>
        <taxon>50 kb inversion clade</taxon>
        <taxon>NPAAA clade</taxon>
        <taxon>Hologalegina</taxon>
        <taxon>IRL clade</taxon>
        <taxon>Trifolieae</taxon>
        <taxon>Trifolium</taxon>
    </lineage>
</organism>
<dbReference type="EMBL" id="ASHM01015950">
    <property type="protein sequence ID" value="PNX97789.1"/>
    <property type="molecule type" value="Genomic_DNA"/>
</dbReference>
<reference evidence="1 2" key="2">
    <citation type="journal article" date="2017" name="Front. Plant Sci.">
        <title>Gene Classification and Mining of Molecular Markers Useful in Red Clover (Trifolium pratense) Breeding.</title>
        <authorList>
            <person name="Istvanek J."/>
            <person name="Dluhosova J."/>
            <person name="Dluhos P."/>
            <person name="Patkova L."/>
            <person name="Nedelnik J."/>
            <person name="Repkova J."/>
        </authorList>
    </citation>
    <scope>NUCLEOTIDE SEQUENCE [LARGE SCALE GENOMIC DNA]</scope>
    <source>
        <strain evidence="2">cv. Tatra</strain>
        <tissue evidence="1">Young leaves</tissue>
    </source>
</reference>
<evidence type="ECO:0000313" key="1">
    <source>
        <dbReference type="EMBL" id="PNX97789.1"/>
    </source>
</evidence>
<dbReference type="Proteomes" id="UP000236291">
    <property type="component" value="Unassembled WGS sequence"/>
</dbReference>
<name>A0A2K3N485_TRIPR</name>
<accession>A0A2K3N485</accession>
<evidence type="ECO:0000313" key="2">
    <source>
        <dbReference type="Proteomes" id="UP000236291"/>
    </source>
</evidence>
<dbReference type="AlphaFoldDB" id="A0A2K3N485"/>